<protein>
    <submittedName>
        <fullName evidence="1">Uncharacterized protein</fullName>
    </submittedName>
</protein>
<accession>A0A9D3WJB2</accession>
<evidence type="ECO:0000313" key="2">
    <source>
        <dbReference type="Proteomes" id="UP000828251"/>
    </source>
</evidence>
<proteinExistence type="predicted"/>
<gene>
    <name evidence="1" type="ORF">J1N35_000941</name>
</gene>
<reference evidence="1 2" key="1">
    <citation type="journal article" date="2021" name="Plant Biotechnol. J.">
        <title>Multi-omics assisted identification of the key and species-specific regulatory components of drought-tolerant mechanisms in Gossypium stocksii.</title>
        <authorList>
            <person name="Yu D."/>
            <person name="Ke L."/>
            <person name="Zhang D."/>
            <person name="Wu Y."/>
            <person name="Sun Y."/>
            <person name="Mei J."/>
            <person name="Sun J."/>
            <person name="Sun Y."/>
        </authorList>
    </citation>
    <scope>NUCLEOTIDE SEQUENCE [LARGE SCALE GENOMIC DNA]</scope>
    <source>
        <strain evidence="2">cv. E1</strain>
        <tissue evidence="1">Leaf</tissue>
    </source>
</reference>
<dbReference type="EMBL" id="JAIQCV010000001">
    <property type="protein sequence ID" value="KAH1129563.1"/>
    <property type="molecule type" value="Genomic_DNA"/>
</dbReference>
<keyword evidence="2" id="KW-1185">Reference proteome</keyword>
<sequence length="110" mass="12442">MNKMTRYCGRSSPGSRLKIVDLISLSSSGADRIWKILSLCIGNGVDFSHHPYLPEVAREQVEDFGLVFLSSGADRGLKSYSLEIARKQTKDFRFCSLEITVEQIEDSEFY</sequence>
<evidence type="ECO:0000313" key="1">
    <source>
        <dbReference type="EMBL" id="KAH1129563.1"/>
    </source>
</evidence>
<dbReference type="Proteomes" id="UP000828251">
    <property type="component" value="Unassembled WGS sequence"/>
</dbReference>
<name>A0A9D3WJB2_9ROSI</name>
<organism evidence="1 2">
    <name type="scientific">Gossypium stocksii</name>
    <dbReference type="NCBI Taxonomy" id="47602"/>
    <lineage>
        <taxon>Eukaryota</taxon>
        <taxon>Viridiplantae</taxon>
        <taxon>Streptophyta</taxon>
        <taxon>Embryophyta</taxon>
        <taxon>Tracheophyta</taxon>
        <taxon>Spermatophyta</taxon>
        <taxon>Magnoliopsida</taxon>
        <taxon>eudicotyledons</taxon>
        <taxon>Gunneridae</taxon>
        <taxon>Pentapetalae</taxon>
        <taxon>rosids</taxon>
        <taxon>malvids</taxon>
        <taxon>Malvales</taxon>
        <taxon>Malvaceae</taxon>
        <taxon>Malvoideae</taxon>
        <taxon>Gossypium</taxon>
    </lineage>
</organism>
<dbReference type="AlphaFoldDB" id="A0A9D3WJB2"/>
<comment type="caution">
    <text evidence="1">The sequence shown here is derived from an EMBL/GenBank/DDBJ whole genome shotgun (WGS) entry which is preliminary data.</text>
</comment>